<evidence type="ECO:0000313" key="2">
    <source>
        <dbReference type="EMBL" id="ADB49263.1"/>
    </source>
</evidence>
<organism evidence="2 3">
    <name type="scientific">Conexibacter woesei (strain DSM 14684 / CCUG 47730 / CIP 108061 / JCM 11494 / NBRC 100937 / ID131577)</name>
    <dbReference type="NCBI Taxonomy" id="469383"/>
    <lineage>
        <taxon>Bacteria</taxon>
        <taxon>Bacillati</taxon>
        <taxon>Actinomycetota</taxon>
        <taxon>Thermoleophilia</taxon>
        <taxon>Solirubrobacterales</taxon>
        <taxon>Conexibacteraceae</taxon>
        <taxon>Conexibacter</taxon>
    </lineage>
</organism>
<dbReference type="InterPro" id="IPR036388">
    <property type="entry name" value="WH-like_DNA-bd_sf"/>
</dbReference>
<name>D3FAJ4_CONWI</name>
<gene>
    <name evidence="2" type="ordered locus">Cwoe_0830</name>
</gene>
<sequence length="136" mass="14310">MADLVGQIQRDIEKRLRELRPLIEEKEQLEAVLAALSGDHTGNGSSSASAARPRARAAASAARAPYAGGKSRRAPRGANREAILKVVGERPGISASEVAEITNIAKPTVHTTISQLKRKGILEPEGANGVRLAEAS</sequence>
<evidence type="ECO:0000256" key="1">
    <source>
        <dbReference type="SAM" id="MobiDB-lite"/>
    </source>
</evidence>
<protein>
    <submittedName>
        <fullName evidence="2">Putative transcriptional regulator</fullName>
    </submittedName>
</protein>
<dbReference type="HOGENOM" id="CLU_1966822_0_0_11"/>
<dbReference type="eggNOG" id="COG1321">
    <property type="taxonomic scope" value="Bacteria"/>
</dbReference>
<dbReference type="AlphaFoldDB" id="D3FAJ4"/>
<feature type="compositionally biased region" description="Low complexity" evidence="1">
    <location>
        <begin position="45"/>
        <end position="65"/>
    </location>
</feature>
<evidence type="ECO:0000313" key="3">
    <source>
        <dbReference type="Proteomes" id="UP000008229"/>
    </source>
</evidence>
<dbReference type="InterPro" id="IPR036390">
    <property type="entry name" value="WH_DNA-bd_sf"/>
</dbReference>
<reference evidence="2 3" key="1">
    <citation type="journal article" date="2010" name="Stand. Genomic Sci.">
        <title>Complete genome sequence of Conexibacter woesei type strain (ID131577).</title>
        <authorList>
            <person name="Pukall R."/>
            <person name="Lapidus A."/>
            <person name="Glavina Del Rio T."/>
            <person name="Copeland A."/>
            <person name="Tice H."/>
            <person name="Cheng J.-F."/>
            <person name="Lucas S."/>
            <person name="Chen F."/>
            <person name="Nolan M."/>
            <person name="Bruce D."/>
            <person name="Goodwin L."/>
            <person name="Pitluck S."/>
            <person name="Mavromatis K."/>
            <person name="Ivanova N."/>
            <person name="Ovchinnikova G."/>
            <person name="Pati A."/>
            <person name="Chen A."/>
            <person name="Palaniappan K."/>
            <person name="Land M."/>
            <person name="Hauser L."/>
            <person name="Chang Y.-J."/>
            <person name="Jeffries C.D."/>
            <person name="Chain P."/>
            <person name="Meincke L."/>
            <person name="Sims D."/>
            <person name="Brettin T."/>
            <person name="Detter J.C."/>
            <person name="Rohde M."/>
            <person name="Goeker M."/>
            <person name="Bristow J."/>
            <person name="Eisen J.A."/>
            <person name="Markowitz V."/>
            <person name="Kyrpides N.C."/>
            <person name="Klenk H.-P."/>
            <person name="Hugenholtz P."/>
        </authorList>
    </citation>
    <scope>NUCLEOTIDE SEQUENCE [LARGE SCALE GENOMIC DNA]</scope>
    <source>
        <strain evidence="3">DSM 14684 / CIP 108061 / JCM 11494 / NBRC 100937 / ID131577</strain>
    </source>
</reference>
<dbReference type="STRING" id="469383.Cwoe_0830"/>
<feature type="region of interest" description="Disordered" evidence="1">
    <location>
        <begin position="38"/>
        <end position="79"/>
    </location>
</feature>
<proteinExistence type="predicted"/>
<dbReference type="EMBL" id="CP001854">
    <property type="protein sequence ID" value="ADB49263.1"/>
    <property type="molecule type" value="Genomic_DNA"/>
</dbReference>
<dbReference type="RefSeq" id="WP_012932316.1">
    <property type="nucleotide sequence ID" value="NC_013739.1"/>
</dbReference>
<dbReference type="Proteomes" id="UP000008229">
    <property type="component" value="Chromosome"/>
</dbReference>
<dbReference type="KEGG" id="cwo:Cwoe_0830"/>
<dbReference type="Gene3D" id="1.10.10.10">
    <property type="entry name" value="Winged helix-like DNA-binding domain superfamily/Winged helix DNA-binding domain"/>
    <property type="match status" value="1"/>
</dbReference>
<accession>D3FAJ4</accession>
<dbReference type="SUPFAM" id="SSF46785">
    <property type="entry name" value="Winged helix' DNA-binding domain"/>
    <property type="match status" value="1"/>
</dbReference>
<reference evidence="3" key="2">
    <citation type="submission" date="2010-01" db="EMBL/GenBank/DDBJ databases">
        <title>The complete genome of Conexibacter woesei DSM 14684.</title>
        <authorList>
            <consortium name="US DOE Joint Genome Institute (JGI-PGF)"/>
            <person name="Lucas S."/>
            <person name="Copeland A."/>
            <person name="Lapidus A."/>
            <person name="Glavina del Rio T."/>
            <person name="Dalin E."/>
            <person name="Tice H."/>
            <person name="Bruce D."/>
            <person name="Goodwin L."/>
            <person name="Pitluck S."/>
            <person name="Kyrpides N."/>
            <person name="Mavromatis K."/>
            <person name="Ivanova N."/>
            <person name="Mikhailova N."/>
            <person name="Chertkov O."/>
            <person name="Brettin T."/>
            <person name="Detter J.C."/>
            <person name="Han C."/>
            <person name="Larimer F."/>
            <person name="Land M."/>
            <person name="Hauser L."/>
            <person name="Markowitz V."/>
            <person name="Cheng J.-F."/>
            <person name="Hugenholtz P."/>
            <person name="Woyke T."/>
            <person name="Wu D."/>
            <person name="Pukall R."/>
            <person name="Steenblock K."/>
            <person name="Schneider S."/>
            <person name="Klenk H.-P."/>
            <person name="Eisen J.A."/>
        </authorList>
    </citation>
    <scope>NUCLEOTIDE SEQUENCE [LARGE SCALE GENOMIC DNA]</scope>
    <source>
        <strain evidence="3">DSM 14684 / CIP 108061 / JCM 11494 / NBRC 100937 / ID131577</strain>
    </source>
</reference>
<keyword evidence="3" id="KW-1185">Reference proteome</keyword>
<dbReference type="Pfam" id="PF13412">
    <property type="entry name" value="HTH_24"/>
    <property type="match status" value="1"/>
</dbReference>
<dbReference type="OrthoDB" id="5244444at2"/>